<evidence type="ECO:0000259" key="2">
    <source>
        <dbReference type="Pfam" id="PF25000"/>
    </source>
</evidence>
<evidence type="ECO:0000259" key="1">
    <source>
        <dbReference type="Pfam" id="PF00931"/>
    </source>
</evidence>
<feature type="domain" description="NB-ARC" evidence="1">
    <location>
        <begin position="34"/>
        <end position="183"/>
    </location>
</feature>
<dbReference type="GO" id="GO:0043531">
    <property type="term" value="F:ADP binding"/>
    <property type="evidence" value="ECO:0007669"/>
    <property type="project" value="InterPro"/>
</dbReference>
<dbReference type="PANTHER" id="PTHR35205:SF1">
    <property type="entry name" value="ZU5 DOMAIN-CONTAINING PROTEIN"/>
    <property type="match status" value="1"/>
</dbReference>
<gene>
    <name evidence="3" type="ORF">GSTUAT00002196001</name>
</gene>
<feature type="non-terminal residue" evidence="3">
    <location>
        <position position="415"/>
    </location>
</feature>
<dbReference type="Gene3D" id="3.40.50.300">
    <property type="entry name" value="P-loop containing nucleotide triphosphate hydrolases"/>
    <property type="match status" value="1"/>
</dbReference>
<feature type="non-terminal residue" evidence="3">
    <location>
        <position position="1"/>
    </location>
</feature>
<reference evidence="3" key="1">
    <citation type="submission" date="2015-10" db="EMBL/GenBank/DDBJ databases">
        <authorList>
            <person name="Regsiter A."/>
            <person name="william w."/>
        </authorList>
    </citation>
    <scope>NUCLEOTIDE SEQUENCE</scope>
    <source>
        <strain evidence="3">Montdore</strain>
    </source>
</reference>
<dbReference type="InterPro" id="IPR027417">
    <property type="entry name" value="P-loop_NTPase"/>
</dbReference>
<evidence type="ECO:0000313" key="4">
    <source>
        <dbReference type="Proteomes" id="UP001412239"/>
    </source>
</evidence>
<dbReference type="SUPFAM" id="SSF52540">
    <property type="entry name" value="P-loop containing nucleoside triphosphate hydrolases"/>
    <property type="match status" value="1"/>
</dbReference>
<dbReference type="Pfam" id="PF25000">
    <property type="entry name" value="DUF7779"/>
    <property type="match status" value="1"/>
</dbReference>
<dbReference type="PANTHER" id="PTHR35205">
    <property type="entry name" value="NB-ARC AND TPR DOMAIN PROTEIN"/>
    <property type="match status" value="1"/>
</dbReference>
<organism evidence="3 4">
    <name type="scientific">Tuber aestivum</name>
    <name type="common">summer truffle</name>
    <dbReference type="NCBI Taxonomy" id="59557"/>
    <lineage>
        <taxon>Eukaryota</taxon>
        <taxon>Fungi</taxon>
        <taxon>Dikarya</taxon>
        <taxon>Ascomycota</taxon>
        <taxon>Pezizomycotina</taxon>
        <taxon>Pezizomycetes</taxon>
        <taxon>Pezizales</taxon>
        <taxon>Tuberaceae</taxon>
        <taxon>Tuber</taxon>
    </lineage>
</organism>
<dbReference type="InterPro" id="IPR056681">
    <property type="entry name" value="DUF7779"/>
</dbReference>
<evidence type="ECO:0000313" key="3">
    <source>
        <dbReference type="EMBL" id="CUS13671.1"/>
    </source>
</evidence>
<proteinExistence type="predicted"/>
<dbReference type="AlphaFoldDB" id="A0A292Q3M8"/>
<sequence length="415" mass="46521">PYQLIPYGRNSTFTGRKSLLESLKGFTGGSSHCRIALHGLGGSGKTQIALEYVYRCISESGCHVFWVHGSGLSKFSEEFRRIADHVPIPLASAATDQEGFLLNIRKWLEGSNSGDWILVIDNADNDADFVGNTSPIAKYIPQGMKGTVIFTTRSRQVASRQGCKIIDVGRMGEEDALELFSKRFGSRGGLEAEEKKAIRGILASVHHLPLAVIGAAAFMIETRTPPSMYWTILQNSDEQAKRLLSQRFCDIQREVNVTESILGTYFVTFNRIRQQMPPAAQLLRLIAFLDRQSIPEELLSQPYLEAMGDLVEFRQAIGRLLGFSLVTIIKCEEKVFYELHRLVQLSLQVYLPAKELNQGKAAALRVVSRLFPRYQNEWRCVGPVYISHALAVTRDLGDPIAEELGFRMGRYFLDI</sequence>
<dbReference type="Pfam" id="PF00931">
    <property type="entry name" value="NB-ARC"/>
    <property type="match status" value="1"/>
</dbReference>
<feature type="domain" description="DUF7779" evidence="2">
    <location>
        <begin position="275"/>
        <end position="349"/>
    </location>
</feature>
<accession>A0A292Q3M8</accession>
<dbReference type="Proteomes" id="UP001412239">
    <property type="component" value="Unassembled WGS sequence"/>
</dbReference>
<protein>
    <submittedName>
        <fullName evidence="3">Uncharacterized protein</fullName>
    </submittedName>
</protein>
<dbReference type="InterPro" id="IPR002182">
    <property type="entry name" value="NB-ARC"/>
</dbReference>
<keyword evidence="4" id="KW-1185">Reference proteome</keyword>
<dbReference type="EMBL" id="LN890968">
    <property type="protein sequence ID" value="CUS13671.1"/>
    <property type="molecule type" value="Genomic_DNA"/>
</dbReference>
<name>A0A292Q3M8_9PEZI</name>